<evidence type="ECO:0000313" key="3">
    <source>
        <dbReference type="EMBL" id="CUQ82801.1"/>
    </source>
</evidence>
<evidence type="ECO:0000256" key="1">
    <source>
        <dbReference type="ARBA" id="ARBA00002286"/>
    </source>
</evidence>
<dbReference type="Gene3D" id="1.10.10.10">
    <property type="entry name" value="Winged helix-like DNA-binding domain superfamily/Winged helix DNA-binding domain"/>
    <property type="match status" value="1"/>
</dbReference>
<comment type="function">
    <text evidence="1">Involved in the transposition of the insertion sequence.</text>
</comment>
<dbReference type="InterPro" id="IPR050900">
    <property type="entry name" value="Transposase_IS3/IS150/IS904"/>
</dbReference>
<sequence length="379" mass="44706">MRTYTQEEKQAVIDRVISGELSTHILADTGIPKSTFYGWLRAYREEQEADNRRTVSIRNFHLLENKVARLESIVEILKSAPCTPKAPLRQRLYAAEQLYGKYNVHVICDAFDIPRGTFYNHVLRNKKDNTWYAKRREELRLRIQEIYDESNQIFGATKIAAVMKSEGFKVSNEMVRTLMRDMGLVSIRQSAKKLHEDEGRKYKNLLNQEFDTCKPNEVWVSDVTYFKYGENAYCICVIIDLFSRMVVGYKISKTNSTQLVKSTFQIAYKARQPDSSLVFHTDRGSNYRSKTMNDYMRSLNITHSFSRAHVPYDNSVMESFFASMKRDELYRTKYRSESDFRSAVDKYMIFYNTKRPHKKLQYKTPEQKEEEYALKLKDF</sequence>
<dbReference type="InterPro" id="IPR048020">
    <property type="entry name" value="Transpos_IS3"/>
</dbReference>
<accession>A0A174ZFP0</accession>
<reference evidence="3 4" key="1">
    <citation type="submission" date="2015-09" db="EMBL/GenBank/DDBJ databases">
        <authorList>
            <consortium name="Pathogen Informatics"/>
        </authorList>
    </citation>
    <scope>NUCLEOTIDE SEQUENCE [LARGE SCALE GENOMIC DNA]</scope>
    <source>
        <strain evidence="3 4">2789STDY5834928</strain>
    </source>
</reference>
<dbReference type="AlphaFoldDB" id="A0A174ZFP0"/>
<dbReference type="PANTHER" id="PTHR46889">
    <property type="entry name" value="TRANSPOSASE INSF FOR INSERTION SEQUENCE IS3B-RELATED"/>
    <property type="match status" value="1"/>
</dbReference>
<dbReference type="Proteomes" id="UP000095662">
    <property type="component" value="Unassembled WGS sequence"/>
</dbReference>
<gene>
    <name evidence="3" type="ORF">ERS852540_00567</name>
</gene>
<proteinExistence type="predicted"/>
<organism evidence="3 4">
    <name type="scientific">[Eubacterium] siraeum</name>
    <dbReference type="NCBI Taxonomy" id="39492"/>
    <lineage>
        <taxon>Bacteria</taxon>
        <taxon>Bacillati</taxon>
        <taxon>Bacillota</taxon>
        <taxon>Clostridia</taxon>
        <taxon>Eubacteriales</taxon>
        <taxon>Oscillospiraceae</taxon>
        <taxon>Oscillospiraceae incertae sedis</taxon>
    </lineage>
</organism>
<dbReference type="EMBL" id="CZBY01000003">
    <property type="protein sequence ID" value="CUQ82801.1"/>
    <property type="molecule type" value="Genomic_DNA"/>
</dbReference>
<dbReference type="Gene3D" id="3.30.420.10">
    <property type="entry name" value="Ribonuclease H-like superfamily/Ribonuclease H"/>
    <property type="match status" value="1"/>
</dbReference>
<dbReference type="OrthoDB" id="1757919at2"/>
<evidence type="ECO:0000313" key="4">
    <source>
        <dbReference type="Proteomes" id="UP000095662"/>
    </source>
</evidence>
<dbReference type="InterPro" id="IPR025948">
    <property type="entry name" value="HTH-like_dom"/>
</dbReference>
<dbReference type="InterPro" id="IPR036397">
    <property type="entry name" value="RNaseH_sf"/>
</dbReference>
<dbReference type="PROSITE" id="PS50994">
    <property type="entry name" value="INTEGRASE"/>
    <property type="match status" value="1"/>
</dbReference>
<dbReference type="SUPFAM" id="SSF46689">
    <property type="entry name" value="Homeodomain-like"/>
    <property type="match status" value="1"/>
</dbReference>
<dbReference type="GO" id="GO:0003676">
    <property type="term" value="F:nucleic acid binding"/>
    <property type="evidence" value="ECO:0007669"/>
    <property type="project" value="InterPro"/>
</dbReference>
<dbReference type="Pfam" id="PF13333">
    <property type="entry name" value="rve_2"/>
    <property type="match status" value="1"/>
</dbReference>
<dbReference type="SUPFAM" id="SSF53098">
    <property type="entry name" value="Ribonuclease H-like"/>
    <property type="match status" value="1"/>
</dbReference>
<dbReference type="STRING" id="39492.ERS852540_00567"/>
<evidence type="ECO:0000259" key="2">
    <source>
        <dbReference type="PROSITE" id="PS50994"/>
    </source>
</evidence>
<dbReference type="Pfam" id="PF13276">
    <property type="entry name" value="HTH_21"/>
    <property type="match status" value="1"/>
</dbReference>
<dbReference type="InterPro" id="IPR001584">
    <property type="entry name" value="Integrase_cat-core"/>
</dbReference>
<dbReference type="GO" id="GO:0015074">
    <property type="term" value="P:DNA integration"/>
    <property type="evidence" value="ECO:0007669"/>
    <property type="project" value="InterPro"/>
</dbReference>
<dbReference type="InterPro" id="IPR012337">
    <property type="entry name" value="RNaseH-like_sf"/>
</dbReference>
<name>A0A174ZFP0_9FIRM</name>
<feature type="domain" description="Integrase catalytic" evidence="2">
    <location>
        <begin position="211"/>
        <end position="373"/>
    </location>
</feature>
<dbReference type="InterPro" id="IPR036388">
    <property type="entry name" value="WH-like_DNA-bd_sf"/>
</dbReference>
<dbReference type="InterPro" id="IPR009057">
    <property type="entry name" value="Homeodomain-like_sf"/>
</dbReference>
<protein>
    <submittedName>
        <fullName evidence="3">Integrase core domain</fullName>
    </submittedName>
</protein>
<dbReference type="Pfam" id="PF00665">
    <property type="entry name" value="rve"/>
    <property type="match status" value="1"/>
</dbReference>
<dbReference type="NCBIfam" id="NF033516">
    <property type="entry name" value="transpos_IS3"/>
    <property type="match status" value="1"/>
</dbReference>